<reference evidence="1 2" key="1">
    <citation type="journal article" date="2022" name="Front. Microbiol.">
        <title>Identification and characterization of a novel class of self-sufficient cytochrome P450 hydroxylase involved in cyclohexanecarboxylate degradation in Paraburkholderia terrae strain KU-64.</title>
        <authorList>
            <person name="Yamamoto T."/>
            <person name="Hasegawa Y."/>
            <person name="Iwaki H."/>
        </authorList>
    </citation>
    <scope>NUCLEOTIDE SEQUENCE [LARGE SCALE GENOMIC DNA]</scope>
    <source>
        <strain evidence="1 2">KU-64</strain>
    </source>
</reference>
<keyword evidence="2" id="KW-1185">Reference proteome</keyword>
<organism evidence="1 2">
    <name type="scientific">Paraburkholderia terrae</name>
    <dbReference type="NCBI Taxonomy" id="311230"/>
    <lineage>
        <taxon>Bacteria</taxon>
        <taxon>Pseudomonadati</taxon>
        <taxon>Pseudomonadota</taxon>
        <taxon>Betaproteobacteria</taxon>
        <taxon>Burkholderiales</taxon>
        <taxon>Burkholderiaceae</taxon>
        <taxon>Paraburkholderia</taxon>
    </lineage>
</organism>
<dbReference type="EMBL" id="AP024958">
    <property type="protein sequence ID" value="BCZ85260.1"/>
    <property type="molecule type" value="Genomic_DNA"/>
</dbReference>
<evidence type="ECO:0000313" key="1">
    <source>
        <dbReference type="EMBL" id="BCZ85260.1"/>
    </source>
</evidence>
<accession>A0ABN6JXW0</accession>
<dbReference type="Proteomes" id="UP001319874">
    <property type="component" value="Chromosome 4"/>
</dbReference>
<proteinExistence type="predicted"/>
<evidence type="ECO:0000313" key="2">
    <source>
        <dbReference type="Proteomes" id="UP001319874"/>
    </source>
</evidence>
<name>A0ABN6JXW0_9BURK</name>
<gene>
    <name evidence="1" type="ORF">PTKU64_89350</name>
</gene>
<sequence length="86" mass="10006">MRDQVDGPLGEFRRVRIAYWKGNNVVFAFQCETGSSSVDEEFDLSDYLWNEWAHSFDSWLPRPTSVFDPKCSDGYPKHRLSGLTTR</sequence>
<protein>
    <submittedName>
        <fullName evidence="1">Uncharacterized protein</fullName>
    </submittedName>
</protein>